<dbReference type="SUPFAM" id="SSF48371">
    <property type="entry name" value="ARM repeat"/>
    <property type="match status" value="2"/>
</dbReference>
<feature type="compositionally biased region" description="Gly residues" evidence="1">
    <location>
        <begin position="648"/>
        <end position="657"/>
    </location>
</feature>
<dbReference type="InParanoid" id="A0A2V0PQZ6"/>
<organism evidence="2 3">
    <name type="scientific">Raphidocelis subcapitata</name>
    <dbReference type="NCBI Taxonomy" id="307507"/>
    <lineage>
        <taxon>Eukaryota</taxon>
        <taxon>Viridiplantae</taxon>
        <taxon>Chlorophyta</taxon>
        <taxon>core chlorophytes</taxon>
        <taxon>Chlorophyceae</taxon>
        <taxon>CS clade</taxon>
        <taxon>Sphaeropleales</taxon>
        <taxon>Selenastraceae</taxon>
        <taxon>Raphidocelis</taxon>
    </lineage>
</organism>
<dbReference type="OrthoDB" id="190846at2759"/>
<proteinExistence type="predicted"/>
<evidence type="ECO:0000313" key="3">
    <source>
        <dbReference type="Proteomes" id="UP000247498"/>
    </source>
</evidence>
<dbReference type="SUPFAM" id="SSF53474">
    <property type="entry name" value="alpha/beta-Hydrolases"/>
    <property type="match status" value="1"/>
</dbReference>
<dbReference type="GO" id="GO:0008374">
    <property type="term" value="F:O-acyltransferase activity"/>
    <property type="evidence" value="ECO:0007669"/>
    <property type="project" value="InterPro"/>
</dbReference>
<dbReference type="InterPro" id="IPR003386">
    <property type="entry name" value="LACT/PDAT_acylTrfase"/>
</dbReference>
<dbReference type="Pfam" id="PF02450">
    <property type="entry name" value="LCAT"/>
    <property type="match status" value="2"/>
</dbReference>
<reference evidence="2 3" key="1">
    <citation type="journal article" date="2018" name="Sci. Rep.">
        <title>Raphidocelis subcapitata (=Pseudokirchneriella subcapitata) provides an insight into genome evolution and environmental adaptations in the Sphaeropleales.</title>
        <authorList>
            <person name="Suzuki S."/>
            <person name="Yamaguchi H."/>
            <person name="Nakajima N."/>
            <person name="Kawachi M."/>
        </authorList>
    </citation>
    <scope>NUCLEOTIDE SEQUENCE [LARGE SCALE GENOMIC DNA]</scope>
    <source>
        <strain evidence="2 3">NIES-35</strain>
    </source>
</reference>
<dbReference type="EMBL" id="BDRX01000271">
    <property type="protein sequence ID" value="GBG00634.1"/>
    <property type="molecule type" value="Genomic_DNA"/>
</dbReference>
<name>A0A2V0PQZ6_9CHLO</name>
<dbReference type="InterPro" id="IPR016024">
    <property type="entry name" value="ARM-type_fold"/>
</dbReference>
<gene>
    <name evidence="2" type="ORF">Rsub_13368</name>
</gene>
<evidence type="ECO:0000256" key="1">
    <source>
        <dbReference type="SAM" id="MobiDB-lite"/>
    </source>
</evidence>
<feature type="compositionally biased region" description="Low complexity" evidence="1">
    <location>
        <begin position="633"/>
        <end position="647"/>
    </location>
</feature>
<dbReference type="Proteomes" id="UP000247498">
    <property type="component" value="Unassembled WGS sequence"/>
</dbReference>
<accession>A0A2V0PQZ6</accession>
<keyword evidence="2" id="KW-0808">Transferase</keyword>
<dbReference type="Gene3D" id="1.25.10.10">
    <property type="entry name" value="Leucine-rich Repeat Variant"/>
    <property type="match status" value="1"/>
</dbReference>
<sequence length="1169" mass="120953">MADAAAAAPAAARERLAAGLRELGAALSRKAQPGLAPEVQELIESWDLRCRALLDAANSAADGLPGEAAAAAAAAELLQPLLSGAFVSAHPDLFTPTVQAVKSAILLCCSTEASAYIFGPVAASLLDLFLSEQISWQIRRAAAELLVILLARRDCAAWLLAAPSAASAINTLIAAAKREGKPQQDSAFAVLAALAAADAATAERAGSPEAALLPLAVERIRSITVCRPYGSMGSCDFGPLRLLRALMSTASTVVCERAQQVPGLACAVIDLLMVLGSDEWAAMREELGVMALGQLESEILVVLAGLMASAPLNAPAYATLLSSRGALPRVLALLRSPSEQARRAASFCLAEVVGVEAGRDALFNVPRAASELAAALRRAHAEGEDPLTTQCHAACALMRLVCHSRGRRVAEALVRAAAAEGRGGSLLGALAGLIAASADDEAVAIHLRRRMCYGSVAVLNQMLLVGMTAEQLRVVRQAPRLAAACVAAMQYWADAEASDDQMCIVDQLVVTVAVLAGLEQLGRTPGAQPAAATADTAAGRAALRRAPGMEGMLRRFLMSPRPPSEDALMAAAELAAKWLLRLPEVKAAAAAALTPSAAMAAAAAAPTAAGPASAAPTAAQAQAAAAAPSAAASGRSAAAQQPQPEAGSSGGGAEGSSGCGSGASGASGIGAEPAALPRACGGCGKSAADEAPLLRCVACKAQWYCGDASSGAAVTRDAAAAADGAAAGAGPRPRFWGFSWPSFSGDKCAKAKPTLILLSGVGGSQLNATSSGSGSCPPLVNSSVLWYADHWYFDEKLPCFAQYMSLQYDPVTKRYSNASGTEVVPDDGPSPGGLIPRSSKQRLFYALLWAHLSKAHGYVPGRDLFYVPYDWRIGVQGLEQRGGLEGIARRIEGAVRRNCGQKAVVITHSYGGNVLAAMLHNPQFQEWKDANVRGWVPVGAPFGGCAATNWISQLSGDFFKLFPIIANALLPPEVTSKWHPTVVGKSLYKLAFGLPTWGWMAPRPEVLGRDHVLVSTPTRNYTVGDQRRLLLDMGDKGGAALLEDSWARSRRVLELGPVPGVETHCLYGVGIPTSATLVFNESVPQRAPIPRPYRVVDTPGDGVVDAASLRLCGRFAPKENIVEVSAPLVDHATILAHPKGLLQLSTILGRLGVPYSGGGQKLLVNLLAG</sequence>
<dbReference type="InterPro" id="IPR011989">
    <property type="entry name" value="ARM-like"/>
</dbReference>
<dbReference type="STRING" id="307507.A0A2V0PQZ6"/>
<keyword evidence="3" id="KW-1185">Reference proteome</keyword>
<dbReference type="PANTHER" id="PTHR11440">
    <property type="entry name" value="LECITHIN-CHOLESTEROL ACYLTRANSFERASE-RELATED"/>
    <property type="match status" value="1"/>
</dbReference>
<dbReference type="InterPro" id="IPR029058">
    <property type="entry name" value="AB_hydrolase_fold"/>
</dbReference>
<comment type="caution">
    <text evidence="2">The sequence shown here is derived from an EMBL/GenBank/DDBJ whole genome shotgun (WGS) entry which is preliminary data.</text>
</comment>
<protein>
    <submittedName>
        <fullName evidence="2">Phosphatidylcholine-sterol acyltransferase</fullName>
    </submittedName>
</protein>
<dbReference type="Gene3D" id="3.40.50.1820">
    <property type="entry name" value="alpha/beta hydrolase"/>
    <property type="match status" value="1"/>
</dbReference>
<evidence type="ECO:0000313" key="2">
    <source>
        <dbReference type="EMBL" id="GBG00634.1"/>
    </source>
</evidence>
<feature type="region of interest" description="Disordered" evidence="1">
    <location>
        <begin position="633"/>
        <end position="657"/>
    </location>
</feature>
<dbReference type="AlphaFoldDB" id="A0A2V0PQZ6"/>
<keyword evidence="2" id="KW-0012">Acyltransferase</keyword>
<dbReference type="GO" id="GO:0006629">
    <property type="term" value="P:lipid metabolic process"/>
    <property type="evidence" value="ECO:0007669"/>
    <property type="project" value="InterPro"/>
</dbReference>